<sequence length="279" mass="30390">MLRAVQEHDLLHGMCQVIVNEGGYRLAHVAFAQHDVDRTLSMQAYALGRDEPAERQFFDQLQLTWADTSLGQHAGAIAVRSGEPCIGRHLLTDPGHAPWRADALRLGYSSLSAFPLVIDASVAGVLIIADSDPEAFDADEVRLLGELSEDLAYGIANQRNRILRQEAEASLARTAFVDALTGLPNRALFHTQVQTAIDTARHGHRSLAAVLLSATHLHEVSDILGYQQAELLTCSCARQLEAAVREGQFLACVGEGEFALLLPETDVGQAVREARELVR</sequence>
<dbReference type="AlphaFoldDB" id="S9ZNQ4"/>
<dbReference type="InterPro" id="IPR003018">
    <property type="entry name" value="GAF"/>
</dbReference>
<protein>
    <recommendedName>
        <fullName evidence="1">GGDEF domain-containing protein</fullName>
    </recommendedName>
</protein>
<dbReference type="EMBL" id="ATJV01000047">
    <property type="protein sequence ID" value="EPZ16246.1"/>
    <property type="molecule type" value="Genomic_DNA"/>
</dbReference>
<name>S9ZNQ4_9RHOO</name>
<dbReference type="InterPro" id="IPR029016">
    <property type="entry name" value="GAF-like_dom_sf"/>
</dbReference>
<proteinExistence type="predicted"/>
<dbReference type="Gene3D" id="3.30.70.270">
    <property type="match status" value="1"/>
</dbReference>
<evidence type="ECO:0000259" key="1">
    <source>
        <dbReference type="PROSITE" id="PS50887"/>
    </source>
</evidence>
<evidence type="ECO:0000313" key="2">
    <source>
        <dbReference type="EMBL" id="EPZ16246.1"/>
    </source>
</evidence>
<accession>S9ZNQ4</accession>
<dbReference type="InterPro" id="IPR043128">
    <property type="entry name" value="Rev_trsase/Diguanyl_cyclase"/>
</dbReference>
<dbReference type="eggNOG" id="COG2203">
    <property type="taxonomic scope" value="Bacteria"/>
</dbReference>
<dbReference type="RefSeq" id="WP_021248678.1">
    <property type="nucleotide sequence ID" value="NZ_ATJV01000047.1"/>
</dbReference>
<dbReference type="eggNOG" id="COG5001">
    <property type="taxonomic scope" value="Bacteria"/>
</dbReference>
<keyword evidence="3" id="KW-1185">Reference proteome</keyword>
<dbReference type="Gene3D" id="3.30.450.40">
    <property type="match status" value="1"/>
</dbReference>
<dbReference type="SUPFAM" id="SSF55781">
    <property type="entry name" value="GAF domain-like"/>
    <property type="match status" value="1"/>
</dbReference>
<dbReference type="SMART" id="SM00267">
    <property type="entry name" value="GGDEF"/>
    <property type="match status" value="1"/>
</dbReference>
<dbReference type="PANTHER" id="PTHR44757:SF2">
    <property type="entry name" value="BIOFILM ARCHITECTURE MAINTENANCE PROTEIN MBAA"/>
    <property type="match status" value="1"/>
</dbReference>
<dbReference type="PROSITE" id="PS50887">
    <property type="entry name" value="GGDEF"/>
    <property type="match status" value="1"/>
</dbReference>
<feature type="domain" description="GGDEF" evidence="1">
    <location>
        <begin position="205"/>
        <end position="279"/>
    </location>
</feature>
<comment type="caution">
    <text evidence="2">The sequence shown here is derived from an EMBL/GenBank/DDBJ whole genome shotgun (WGS) entry which is preliminary data.</text>
</comment>
<dbReference type="InterPro" id="IPR000160">
    <property type="entry name" value="GGDEF_dom"/>
</dbReference>
<dbReference type="NCBIfam" id="TIGR00254">
    <property type="entry name" value="GGDEF"/>
    <property type="match status" value="1"/>
</dbReference>
<dbReference type="STRING" id="1348657.M622_13540"/>
<dbReference type="SUPFAM" id="SSF55073">
    <property type="entry name" value="Nucleotide cyclase"/>
    <property type="match status" value="1"/>
</dbReference>
<dbReference type="InterPro" id="IPR052155">
    <property type="entry name" value="Biofilm_reg_signaling"/>
</dbReference>
<gene>
    <name evidence="2" type="ORF">M622_13540</name>
</gene>
<organism evidence="2 3">
    <name type="scientific">Thauera terpenica 58Eu</name>
    <dbReference type="NCBI Taxonomy" id="1348657"/>
    <lineage>
        <taxon>Bacteria</taxon>
        <taxon>Pseudomonadati</taxon>
        <taxon>Pseudomonadota</taxon>
        <taxon>Betaproteobacteria</taxon>
        <taxon>Rhodocyclales</taxon>
        <taxon>Zoogloeaceae</taxon>
        <taxon>Thauera</taxon>
    </lineage>
</organism>
<dbReference type="PANTHER" id="PTHR44757">
    <property type="entry name" value="DIGUANYLATE CYCLASE DGCP"/>
    <property type="match status" value="1"/>
</dbReference>
<dbReference type="Proteomes" id="UP000015455">
    <property type="component" value="Unassembled WGS sequence"/>
</dbReference>
<dbReference type="Pfam" id="PF00990">
    <property type="entry name" value="GGDEF"/>
    <property type="match status" value="1"/>
</dbReference>
<dbReference type="PATRIC" id="fig|1348657.5.peg.1246"/>
<evidence type="ECO:0000313" key="3">
    <source>
        <dbReference type="Proteomes" id="UP000015455"/>
    </source>
</evidence>
<dbReference type="InterPro" id="IPR029787">
    <property type="entry name" value="Nucleotide_cyclase"/>
</dbReference>
<reference evidence="2 3" key="1">
    <citation type="submission" date="2013-06" db="EMBL/GenBank/DDBJ databases">
        <title>Draft genome sequence of Thauera terpenica.</title>
        <authorList>
            <person name="Liu B."/>
            <person name="Frostegard A.H."/>
            <person name="Shapleigh J.P."/>
        </authorList>
    </citation>
    <scope>NUCLEOTIDE SEQUENCE [LARGE SCALE GENOMIC DNA]</scope>
    <source>
        <strain evidence="2 3">58Eu</strain>
    </source>
</reference>
<dbReference type="Pfam" id="PF13185">
    <property type="entry name" value="GAF_2"/>
    <property type="match status" value="1"/>
</dbReference>